<proteinExistence type="predicted"/>
<dbReference type="AlphaFoldDB" id="A0A0A8Y0F5"/>
<reference evidence="1" key="1">
    <citation type="submission" date="2014-09" db="EMBL/GenBank/DDBJ databases">
        <authorList>
            <person name="Magalhaes I.L.F."/>
            <person name="Oliveira U."/>
            <person name="Santos F.R."/>
            <person name="Vidigal T.H.D.A."/>
            <person name="Brescovit A.D."/>
            <person name="Santos A.J."/>
        </authorList>
    </citation>
    <scope>NUCLEOTIDE SEQUENCE</scope>
    <source>
        <tissue evidence="1">Shoot tissue taken approximately 20 cm above the soil surface</tissue>
    </source>
</reference>
<evidence type="ECO:0000313" key="1">
    <source>
        <dbReference type="EMBL" id="JAD17502.1"/>
    </source>
</evidence>
<dbReference type="EMBL" id="GBRH01280393">
    <property type="protein sequence ID" value="JAD17502.1"/>
    <property type="molecule type" value="Transcribed_RNA"/>
</dbReference>
<reference evidence="1" key="2">
    <citation type="journal article" date="2015" name="Data Brief">
        <title>Shoot transcriptome of the giant reed, Arundo donax.</title>
        <authorList>
            <person name="Barrero R.A."/>
            <person name="Guerrero F.D."/>
            <person name="Moolhuijzen P."/>
            <person name="Goolsby J.A."/>
            <person name="Tidwell J."/>
            <person name="Bellgard S.E."/>
            <person name="Bellgard M.I."/>
        </authorList>
    </citation>
    <scope>NUCLEOTIDE SEQUENCE</scope>
    <source>
        <tissue evidence="1">Shoot tissue taken approximately 20 cm above the soil surface</tissue>
    </source>
</reference>
<sequence length="37" mass="4106">MCTSLPKRVPQLRMFPSQFTSCMPLISYRLSSSAAVA</sequence>
<name>A0A0A8Y0F5_ARUDO</name>
<protein>
    <submittedName>
        <fullName evidence="1">HPL</fullName>
    </submittedName>
</protein>
<organism evidence="1">
    <name type="scientific">Arundo donax</name>
    <name type="common">Giant reed</name>
    <name type="synonym">Donax arundinaceus</name>
    <dbReference type="NCBI Taxonomy" id="35708"/>
    <lineage>
        <taxon>Eukaryota</taxon>
        <taxon>Viridiplantae</taxon>
        <taxon>Streptophyta</taxon>
        <taxon>Embryophyta</taxon>
        <taxon>Tracheophyta</taxon>
        <taxon>Spermatophyta</taxon>
        <taxon>Magnoliopsida</taxon>
        <taxon>Liliopsida</taxon>
        <taxon>Poales</taxon>
        <taxon>Poaceae</taxon>
        <taxon>PACMAD clade</taxon>
        <taxon>Arundinoideae</taxon>
        <taxon>Arundineae</taxon>
        <taxon>Arundo</taxon>
    </lineage>
</organism>
<accession>A0A0A8Y0F5</accession>